<evidence type="ECO:0000313" key="1">
    <source>
        <dbReference type="EMBL" id="QRR03433.1"/>
    </source>
</evidence>
<keyword evidence="2" id="KW-1185">Reference proteome</keyword>
<evidence type="ECO:0000313" key="2">
    <source>
        <dbReference type="Proteomes" id="UP000612680"/>
    </source>
</evidence>
<dbReference type="Proteomes" id="UP000612680">
    <property type="component" value="Chromosome"/>
</dbReference>
<protein>
    <recommendedName>
        <fullName evidence="3">Succinogenes major domain (Fib_succ_major)</fullName>
    </recommendedName>
</protein>
<proteinExistence type="predicted"/>
<dbReference type="RefSeq" id="WP_204659398.1">
    <property type="nucleotide sequence ID" value="NZ_CP056775.1"/>
</dbReference>
<accession>A0ABX7ICI5</accession>
<evidence type="ECO:0008006" key="3">
    <source>
        <dbReference type="Google" id="ProtNLM"/>
    </source>
</evidence>
<name>A0ABX7ICI5_9BACT</name>
<sequence length="318" mass="35008">MMTHFLGISSVFPTRFVQACIILAVLSCQKDVLAPETGLISQAVGKIETEYVAGQEKIEVGGNEEVETFATAEVINEVRTRLQAYQKNFETRYKVTRNLSEGYPVGVIPAVDACPAGTEKVKFFMDNQDGGSSSRSGWTGAWTVDQNGNSWHTLCVVYGGVFRFMILNKPTEYLLVRFGNNKSLYMEPRVWNVYMDNEDKNNKNALAEGDLSPSFINSKGTNLQFWAISGNTTPGPNQDAQFPDLGFSYGVFGTFSAPVIAGGSGTLKTDDENNNNANQLYSVDWNTNAVTNASYVQGFGVDRTNDPGNTTFNIRRVR</sequence>
<dbReference type="EMBL" id="CP056775">
    <property type="protein sequence ID" value="QRR03433.1"/>
    <property type="molecule type" value="Genomic_DNA"/>
</dbReference>
<reference evidence="1 2" key="1">
    <citation type="submission" date="2020-06" db="EMBL/GenBank/DDBJ databases">
        <title>Dyadobacter sandarakinus sp. nov., isolated from the soil of the Arctic Yellow River Station.</title>
        <authorList>
            <person name="Zhang Y."/>
            <person name="Peng F."/>
        </authorList>
    </citation>
    <scope>NUCLEOTIDE SEQUENCE [LARGE SCALE GENOMIC DNA]</scope>
    <source>
        <strain evidence="1 2">Q3-56</strain>
    </source>
</reference>
<gene>
    <name evidence="1" type="ORF">HWI92_22220</name>
</gene>
<organism evidence="1 2">
    <name type="scientific">Dyadobacter sandarakinus</name>
    <dbReference type="NCBI Taxonomy" id="2747268"/>
    <lineage>
        <taxon>Bacteria</taxon>
        <taxon>Pseudomonadati</taxon>
        <taxon>Bacteroidota</taxon>
        <taxon>Cytophagia</taxon>
        <taxon>Cytophagales</taxon>
        <taxon>Spirosomataceae</taxon>
        <taxon>Dyadobacter</taxon>
    </lineage>
</organism>